<gene>
    <name evidence="1" type="ORF">CEXT_130061</name>
</gene>
<protein>
    <submittedName>
        <fullName evidence="1">Uncharacterized protein</fullName>
    </submittedName>
</protein>
<dbReference type="Proteomes" id="UP001054945">
    <property type="component" value="Unassembled WGS sequence"/>
</dbReference>
<evidence type="ECO:0000313" key="1">
    <source>
        <dbReference type="EMBL" id="GIY12377.1"/>
    </source>
</evidence>
<sequence length="87" mass="9757">MLLQGSVKISRCMRVPPNLLSLHLGWREIHLYPSLNSPLKRGISAEPDAHPDNVRPELVPLGDFIFIYLRKVGALSRREKKKGGGKS</sequence>
<name>A0AAV4QWA1_CAEEX</name>
<proteinExistence type="predicted"/>
<accession>A0AAV4QWA1</accession>
<organism evidence="1 2">
    <name type="scientific">Caerostris extrusa</name>
    <name type="common">Bark spider</name>
    <name type="synonym">Caerostris bankana</name>
    <dbReference type="NCBI Taxonomy" id="172846"/>
    <lineage>
        <taxon>Eukaryota</taxon>
        <taxon>Metazoa</taxon>
        <taxon>Ecdysozoa</taxon>
        <taxon>Arthropoda</taxon>
        <taxon>Chelicerata</taxon>
        <taxon>Arachnida</taxon>
        <taxon>Araneae</taxon>
        <taxon>Araneomorphae</taxon>
        <taxon>Entelegynae</taxon>
        <taxon>Araneoidea</taxon>
        <taxon>Araneidae</taxon>
        <taxon>Caerostris</taxon>
    </lineage>
</organism>
<keyword evidence="2" id="KW-1185">Reference proteome</keyword>
<evidence type="ECO:0000313" key="2">
    <source>
        <dbReference type="Proteomes" id="UP001054945"/>
    </source>
</evidence>
<dbReference type="AlphaFoldDB" id="A0AAV4QWA1"/>
<dbReference type="EMBL" id="BPLR01006779">
    <property type="protein sequence ID" value="GIY12377.1"/>
    <property type="molecule type" value="Genomic_DNA"/>
</dbReference>
<reference evidence="1 2" key="1">
    <citation type="submission" date="2021-06" db="EMBL/GenBank/DDBJ databases">
        <title>Caerostris extrusa draft genome.</title>
        <authorList>
            <person name="Kono N."/>
            <person name="Arakawa K."/>
        </authorList>
    </citation>
    <scope>NUCLEOTIDE SEQUENCE [LARGE SCALE GENOMIC DNA]</scope>
</reference>
<comment type="caution">
    <text evidence="1">The sequence shown here is derived from an EMBL/GenBank/DDBJ whole genome shotgun (WGS) entry which is preliminary data.</text>
</comment>